<dbReference type="EMBL" id="CP046622">
    <property type="protein sequence ID" value="QGW84180.1"/>
    <property type="molecule type" value="Genomic_DNA"/>
</dbReference>
<evidence type="ECO:0000313" key="10">
    <source>
        <dbReference type="Proteomes" id="UP000425817"/>
    </source>
</evidence>
<keyword evidence="5" id="KW-0472">Membrane</keyword>
<organism evidence="9 10">
    <name type="scientific">Variovorax paradoxus</name>
    <dbReference type="NCBI Taxonomy" id="34073"/>
    <lineage>
        <taxon>Bacteria</taxon>
        <taxon>Pseudomonadati</taxon>
        <taxon>Pseudomonadota</taxon>
        <taxon>Betaproteobacteria</taxon>
        <taxon>Burkholderiales</taxon>
        <taxon>Comamonadaceae</taxon>
        <taxon>Variovorax</taxon>
    </lineage>
</organism>
<sequence length="645" mass="70437">MFRVVPVFAPAWLPALLFCGVMLLQGCSLLPKKDAAKDSPAPALVRSGDAAATSTDEGAKEGEKRGRRDAFTVDVRGPAAVREYLALHLDIQRYRTLDDLGATEISRLMVAAEANARELLGTLGYFTPTLTLELNETPASTKAPREIVITVQPGELTRVSTVQISYGGQIASDPTAEAQRDSIRTAWALRAGQPFTQQGWDNAKNTALRSLTAKRFPTGSIEMSRAEVDADRQEVRLSVTYQSGPAYRFGPLVLRGVERYDAEGARRIAQLPTGSDYDQQKLLDAQQRLASSGYYDSVFLTLDTESGTPLAAPVIAQLREAPMQKVVLGAGFTTDNGPRLSVDHIHNRLPLLGWRAVSRLSVDRDIKSLGTEWNGIPDDTGWRWFAGAELKSETSGSYVVDSGRVRSGRNKSSGHIDRSYFLQYDYAQNRGINAPPSASAVTANWGWTGRYFDDNAAPTRGYGLALELAAGYTLTGEQLPFTRTYARWLGVLPLGFANGRDAATLARRSRFQLRAEAGAVSAKESAQIPSTLMFLTGGDTTVRGYSYRQIGTVRSDGQIVAGRYLGVMSLEWQRPFVYNDKLTEWESTVFVDAGAVADKPGELKPKVGVGVGARWRSPVGPVQADLAYGVDTKKFRLHFRLGFTF</sequence>
<evidence type="ECO:0000313" key="9">
    <source>
        <dbReference type="EMBL" id="QGW84180.1"/>
    </source>
</evidence>
<reference evidence="9 10" key="1">
    <citation type="submission" date="2019-12" db="EMBL/GenBank/DDBJ databases">
        <title>Hybrid Genome Assemblies of two High G+C Isolates from Undergraduate Microbiology Courses.</title>
        <authorList>
            <person name="Ne Ville C.J."/>
            <person name="Enright D."/>
            <person name="Hernandez I."/>
            <person name="Dodsworth J."/>
            <person name="Orwin P.M."/>
        </authorList>
    </citation>
    <scope>NUCLEOTIDE SEQUENCE [LARGE SCALE GENOMIC DNA]</scope>
    <source>
        <strain evidence="9 10">CSUSB</strain>
    </source>
</reference>
<dbReference type="PROSITE" id="PS51257">
    <property type="entry name" value="PROKAR_LIPOPROTEIN"/>
    <property type="match status" value="1"/>
</dbReference>
<feature type="region of interest" description="Disordered" evidence="7">
    <location>
        <begin position="35"/>
        <end position="66"/>
    </location>
</feature>
<dbReference type="InterPro" id="IPR000184">
    <property type="entry name" value="Bac_surfAg_D15"/>
</dbReference>
<dbReference type="Gene3D" id="2.40.160.50">
    <property type="entry name" value="membrane protein fhac: a member of the omp85/tpsb transporter family"/>
    <property type="match status" value="1"/>
</dbReference>
<evidence type="ECO:0000256" key="2">
    <source>
        <dbReference type="ARBA" id="ARBA00022452"/>
    </source>
</evidence>
<gene>
    <name evidence="9" type="ORF">GOQ09_22520</name>
</gene>
<feature type="compositionally biased region" description="Basic and acidic residues" evidence="7">
    <location>
        <begin position="57"/>
        <end position="66"/>
    </location>
</feature>
<name>A0A6I6HMR8_VARPD</name>
<dbReference type="Proteomes" id="UP000425817">
    <property type="component" value="Chromosome"/>
</dbReference>
<evidence type="ECO:0000259" key="8">
    <source>
        <dbReference type="Pfam" id="PF01103"/>
    </source>
</evidence>
<evidence type="ECO:0000256" key="6">
    <source>
        <dbReference type="ARBA" id="ARBA00023237"/>
    </source>
</evidence>
<dbReference type="GO" id="GO:0019867">
    <property type="term" value="C:outer membrane"/>
    <property type="evidence" value="ECO:0007669"/>
    <property type="project" value="InterPro"/>
</dbReference>
<keyword evidence="2" id="KW-1134">Transmembrane beta strand</keyword>
<dbReference type="InterPro" id="IPR039910">
    <property type="entry name" value="D15-like"/>
</dbReference>
<evidence type="ECO:0000256" key="1">
    <source>
        <dbReference type="ARBA" id="ARBA00004370"/>
    </source>
</evidence>
<keyword evidence="6" id="KW-0998">Cell outer membrane</keyword>
<feature type="domain" description="Bacterial surface antigen (D15)" evidence="8">
    <location>
        <begin position="438"/>
        <end position="645"/>
    </location>
</feature>
<evidence type="ECO:0000256" key="7">
    <source>
        <dbReference type="SAM" id="MobiDB-lite"/>
    </source>
</evidence>
<keyword evidence="4" id="KW-0732">Signal</keyword>
<dbReference type="Gene3D" id="3.10.20.310">
    <property type="entry name" value="membrane protein fhac"/>
    <property type="match status" value="1"/>
</dbReference>
<comment type="subcellular location">
    <subcellularLocation>
        <location evidence="1">Membrane</location>
    </subcellularLocation>
</comment>
<dbReference type="PANTHER" id="PTHR12815:SF47">
    <property type="entry name" value="TRANSLOCATION AND ASSEMBLY MODULE SUBUNIT TAMA"/>
    <property type="match status" value="1"/>
</dbReference>
<accession>A0A6I6HMR8</accession>
<evidence type="ECO:0000256" key="5">
    <source>
        <dbReference type="ARBA" id="ARBA00023136"/>
    </source>
</evidence>
<keyword evidence="3" id="KW-0812">Transmembrane</keyword>
<dbReference type="PANTHER" id="PTHR12815">
    <property type="entry name" value="SORTING AND ASSEMBLY MACHINERY SAMM50 PROTEIN FAMILY MEMBER"/>
    <property type="match status" value="1"/>
</dbReference>
<protein>
    <submittedName>
        <fullName evidence="9">BamA/TamA family outer membrane protein</fullName>
    </submittedName>
</protein>
<dbReference type="Pfam" id="PF01103">
    <property type="entry name" value="Omp85"/>
    <property type="match status" value="1"/>
</dbReference>
<dbReference type="AlphaFoldDB" id="A0A6I6HMR8"/>
<evidence type="ECO:0000256" key="3">
    <source>
        <dbReference type="ARBA" id="ARBA00022692"/>
    </source>
</evidence>
<proteinExistence type="predicted"/>
<evidence type="ECO:0000256" key="4">
    <source>
        <dbReference type="ARBA" id="ARBA00022729"/>
    </source>
</evidence>
<dbReference type="OrthoDB" id="9769707at2"/>
<dbReference type="RefSeq" id="WP_157615894.1">
    <property type="nucleotide sequence ID" value="NZ_CP046622.1"/>
</dbReference>